<dbReference type="RefSeq" id="WP_344530683.1">
    <property type="nucleotide sequence ID" value="NZ_BAAAPE010000011.1"/>
</dbReference>
<organism evidence="1 2">
    <name type="scientific">Streptomyces albiaxialis</name>
    <dbReference type="NCBI Taxonomy" id="329523"/>
    <lineage>
        <taxon>Bacteria</taxon>
        <taxon>Bacillati</taxon>
        <taxon>Actinomycetota</taxon>
        <taxon>Actinomycetes</taxon>
        <taxon>Kitasatosporales</taxon>
        <taxon>Streptomycetaceae</taxon>
        <taxon>Streptomyces</taxon>
    </lineage>
</organism>
<accession>A0ABN2W4E8</accession>
<proteinExistence type="predicted"/>
<evidence type="ECO:0008006" key="3">
    <source>
        <dbReference type="Google" id="ProtNLM"/>
    </source>
</evidence>
<comment type="caution">
    <text evidence="1">The sequence shown here is derived from an EMBL/GenBank/DDBJ whole genome shotgun (WGS) entry which is preliminary data.</text>
</comment>
<sequence>MNTLLELSPRMAGARTVEPSVQFDETVQALTAANMCGETCGCDNAGSYGCANTGTGTTWPVA</sequence>
<evidence type="ECO:0000313" key="1">
    <source>
        <dbReference type="EMBL" id="GAA2083279.1"/>
    </source>
</evidence>
<protein>
    <recommendedName>
        <fullName evidence="3">Lantibiotic</fullName>
    </recommendedName>
</protein>
<dbReference type="Proteomes" id="UP001500016">
    <property type="component" value="Unassembled WGS sequence"/>
</dbReference>
<reference evidence="1 2" key="1">
    <citation type="journal article" date="2019" name="Int. J. Syst. Evol. Microbiol.">
        <title>The Global Catalogue of Microorganisms (GCM) 10K type strain sequencing project: providing services to taxonomists for standard genome sequencing and annotation.</title>
        <authorList>
            <consortium name="The Broad Institute Genomics Platform"/>
            <consortium name="The Broad Institute Genome Sequencing Center for Infectious Disease"/>
            <person name="Wu L."/>
            <person name="Ma J."/>
        </authorList>
    </citation>
    <scope>NUCLEOTIDE SEQUENCE [LARGE SCALE GENOMIC DNA]</scope>
    <source>
        <strain evidence="1 2">JCM 15478</strain>
    </source>
</reference>
<dbReference type="EMBL" id="BAAAPE010000011">
    <property type="protein sequence ID" value="GAA2083279.1"/>
    <property type="molecule type" value="Genomic_DNA"/>
</dbReference>
<name>A0ABN2W4E8_9ACTN</name>
<evidence type="ECO:0000313" key="2">
    <source>
        <dbReference type="Proteomes" id="UP001500016"/>
    </source>
</evidence>
<gene>
    <name evidence="1" type="ORF">GCM10009801_43630</name>
</gene>
<keyword evidence="2" id="KW-1185">Reference proteome</keyword>